<feature type="transmembrane region" description="Helical" evidence="2">
    <location>
        <begin position="167"/>
        <end position="185"/>
    </location>
</feature>
<evidence type="ECO:0000313" key="6">
    <source>
        <dbReference type="Proteomes" id="UP000020467"/>
    </source>
</evidence>
<evidence type="ECO:0000313" key="5">
    <source>
        <dbReference type="EMBL" id="EXF74749.1"/>
    </source>
</evidence>
<feature type="transmembrane region" description="Helical" evidence="2">
    <location>
        <begin position="297"/>
        <end position="321"/>
    </location>
</feature>
<name>A0A010RAK7_9PEZI</name>
<comment type="caution">
    <text evidence="5">The sequence shown here is derived from an EMBL/GenBank/DDBJ whole genome shotgun (WGS) entry which is preliminary data.</text>
</comment>
<dbReference type="PANTHER" id="PTHR31145:SF8">
    <property type="entry name" value="INTEGRAL MEMBRANE PROTEIN (AFU_ORTHOLOGUE AFUA_2G17475)"/>
    <property type="match status" value="1"/>
</dbReference>
<dbReference type="InterPro" id="IPR040241">
    <property type="entry name" value="TRP_Flc/Pkd2-like"/>
</dbReference>
<evidence type="ECO:0000256" key="1">
    <source>
        <dbReference type="SAM" id="MobiDB-lite"/>
    </source>
</evidence>
<dbReference type="GO" id="GO:0055085">
    <property type="term" value="P:transmembrane transport"/>
    <property type="evidence" value="ECO:0007669"/>
    <property type="project" value="TreeGrafter"/>
</dbReference>
<keyword evidence="3" id="KW-0732">Signal</keyword>
<dbReference type="InterPro" id="IPR010308">
    <property type="entry name" value="TRP_C"/>
</dbReference>
<feature type="region of interest" description="Disordered" evidence="1">
    <location>
        <begin position="718"/>
        <end position="797"/>
    </location>
</feature>
<accession>A0A010RAK7</accession>
<sequence>MLARLGLVGLVATCASGAYVQWQGCDGPSGKTDVFVPQSLRATLASSDDGRQNQLTLRVGRWMEEAECQDLAQRMPSATLEFEMLGRSAAYQTTTKTTCEKLNFSKNWRSSLINPFSLYLSISEDIGHLPPLSTFHTTLHLEGNDSEEISCRQANITPALSSTVTSIVTYSTWAILLFVLLVGILRSSYSTPITLDDEDDGEQRSIRTVLPNVGDCLQYLQFIFLTGGLSLRYPGFYQPVVSHLNLFSLFVNGPVTHGVVYDRVEDGIYVLNGTYGGTYGLELMTQIAGAPMTLDTWLNMVVLMFIIAFVVALVIEVVWFMKRSRDSDSEFSRPAGGMRYTASRVLRGILSYFMFPLAALSFYQLDNASILPAYHTSMAVALILAMMAAFIWLIRKIPTRSLGVLVFDSTKRYRQLHAVDDARHRDGTFIFVLFALTFVRGAAVGGLQISGPAQLAVLGACELVLLASIAGFQAYSTFSIGSVAATIRLCSLILLVAFLPRLATPIGVKSAIGYLLLAVHGGMLLLGFFVPALCELSKLIKGWWTAPRPEIYGLRQLRRREVSRTNLASMHASSTRDTSYPEPNAVESPNAGYLRPIYRSDSPSTMRLDSSTTSSRYFRPPRSSASISSVENPRSLGSSLYTSSTPSRTASTSTTFVDKHSVQQSESIMSPSRLSESTEEDSSSTSQKLPTRPSDRPLGPRWNDYSFREADLYYNVPRPPPVERASEELPRPPAPRPSFRSSSGLWARVTGQSGTSDQGFQVVRPRPTSEQGFVVVRPNRPGNSGNGAPGSTPRAPQ</sequence>
<feature type="compositionally biased region" description="Polar residues" evidence="1">
    <location>
        <begin position="750"/>
        <end position="759"/>
    </location>
</feature>
<feature type="transmembrane region" description="Helical" evidence="2">
    <location>
        <begin position="342"/>
        <end position="362"/>
    </location>
</feature>
<keyword evidence="2" id="KW-0472">Membrane</keyword>
<protein>
    <submittedName>
        <fullName evidence="5">Integral membrane protein</fullName>
    </submittedName>
</protein>
<feature type="compositionally biased region" description="Polar residues" evidence="1">
    <location>
        <begin position="662"/>
        <end position="674"/>
    </location>
</feature>
<feature type="transmembrane region" description="Helical" evidence="2">
    <location>
        <begin position="479"/>
        <end position="499"/>
    </location>
</feature>
<dbReference type="PANTHER" id="PTHR31145">
    <property type="entry name" value="INTEGRAL MEMBRANE PROTEIN (AFU_ORTHOLOGUE AFUA_7G01610)"/>
    <property type="match status" value="1"/>
</dbReference>
<reference evidence="5 6" key="1">
    <citation type="submission" date="2014-02" db="EMBL/GenBank/DDBJ databases">
        <title>The genome sequence of Colletotrichum fioriniae PJ7.</title>
        <authorList>
            <person name="Baroncelli R."/>
            <person name="Thon M.R."/>
        </authorList>
    </citation>
    <scope>NUCLEOTIDE SEQUENCE [LARGE SCALE GENOMIC DNA]</scope>
    <source>
        <strain evidence="5 6">PJ7</strain>
    </source>
</reference>
<dbReference type="eggNOG" id="ENOG502RS5S">
    <property type="taxonomic scope" value="Eukaryota"/>
</dbReference>
<organism evidence="5 6">
    <name type="scientific">Colletotrichum fioriniae PJ7</name>
    <dbReference type="NCBI Taxonomy" id="1445577"/>
    <lineage>
        <taxon>Eukaryota</taxon>
        <taxon>Fungi</taxon>
        <taxon>Dikarya</taxon>
        <taxon>Ascomycota</taxon>
        <taxon>Pezizomycotina</taxon>
        <taxon>Sordariomycetes</taxon>
        <taxon>Hypocreomycetidae</taxon>
        <taxon>Glomerellales</taxon>
        <taxon>Glomerellaceae</taxon>
        <taxon>Colletotrichum</taxon>
        <taxon>Colletotrichum acutatum species complex</taxon>
    </lineage>
</organism>
<evidence type="ECO:0000259" key="4">
    <source>
        <dbReference type="Pfam" id="PF06011"/>
    </source>
</evidence>
<dbReference type="EMBL" id="JARH01000945">
    <property type="protein sequence ID" value="EXF74749.1"/>
    <property type="molecule type" value="Genomic_DNA"/>
</dbReference>
<gene>
    <name evidence="5" type="ORF">CFIO01_05419</name>
</gene>
<keyword evidence="2" id="KW-1133">Transmembrane helix</keyword>
<feature type="compositionally biased region" description="Polar residues" evidence="1">
    <location>
        <begin position="623"/>
        <end position="641"/>
    </location>
</feature>
<evidence type="ECO:0000256" key="2">
    <source>
        <dbReference type="SAM" id="Phobius"/>
    </source>
</evidence>
<feature type="compositionally biased region" description="Polar residues" evidence="1">
    <location>
        <begin position="601"/>
        <end position="616"/>
    </location>
</feature>
<feature type="transmembrane region" description="Helical" evidence="2">
    <location>
        <begin position="511"/>
        <end position="534"/>
    </location>
</feature>
<feature type="domain" description="TRP C-terminal" evidence="4">
    <location>
        <begin position="280"/>
        <end position="524"/>
    </location>
</feature>
<proteinExistence type="predicted"/>
<dbReference type="Proteomes" id="UP000020467">
    <property type="component" value="Unassembled WGS sequence"/>
</dbReference>
<dbReference type="Pfam" id="PF06011">
    <property type="entry name" value="TRP"/>
    <property type="match status" value="1"/>
</dbReference>
<feature type="transmembrane region" description="Helical" evidence="2">
    <location>
        <begin position="429"/>
        <end position="449"/>
    </location>
</feature>
<dbReference type="KEGG" id="cfj:CFIO01_05419"/>
<feature type="signal peptide" evidence="3">
    <location>
        <begin position="1"/>
        <end position="17"/>
    </location>
</feature>
<dbReference type="AlphaFoldDB" id="A0A010RAK7"/>
<feature type="transmembrane region" description="Helical" evidence="2">
    <location>
        <begin position="374"/>
        <end position="394"/>
    </location>
</feature>
<dbReference type="GO" id="GO:0016020">
    <property type="term" value="C:membrane"/>
    <property type="evidence" value="ECO:0007669"/>
    <property type="project" value="TreeGrafter"/>
</dbReference>
<keyword evidence="6" id="KW-1185">Reference proteome</keyword>
<feature type="compositionally biased region" description="Polar residues" evidence="1">
    <location>
        <begin position="567"/>
        <end position="578"/>
    </location>
</feature>
<feature type="compositionally biased region" description="Low complexity" evidence="1">
    <location>
        <begin position="642"/>
        <end position="655"/>
    </location>
</feature>
<keyword evidence="2" id="KW-0812">Transmembrane</keyword>
<dbReference type="OrthoDB" id="269822at2759"/>
<dbReference type="HOGENOM" id="CLU_014990_0_0_1"/>
<feature type="region of interest" description="Disordered" evidence="1">
    <location>
        <begin position="567"/>
        <end position="703"/>
    </location>
</feature>
<feature type="chain" id="PRO_5001456849" evidence="3">
    <location>
        <begin position="18"/>
        <end position="797"/>
    </location>
</feature>
<evidence type="ECO:0000256" key="3">
    <source>
        <dbReference type="SAM" id="SignalP"/>
    </source>
</evidence>